<name>A0A182U7H6_9DIPT</name>
<keyword evidence="3" id="KW-1185">Reference proteome</keyword>
<dbReference type="EnsemblMetazoa" id="AMEC015310-RA">
    <property type="protein sequence ID" value="AMEC015310-PA"/>
    <property type="gene ID" value="AMEC015310"/>
</dbReference>
<reference evidence="2" key="2">
    <citation type="submission" date="2020-05" db="UniProtKB">
        <authorList>
            <consortium name="EnsemblMetazoa"/>
        </authorList>
    </citation>
    <scope>IDENTIFICATION</scope>
    <source>
        <strain evidence="2">CM1001059</strain>
    </source>
</reference>
<dbReference type="Proteomes" id="UP000075902">
    <property type="component" value="Unassembled WGS sequence"/>
</dbReference>
<feature type="region of interest" description="Disordered" evidence="1">
    <location>
        <begin position="36"/>
        <end position="70"/>
    </location>
</feature>
<proteinExistence type="predicted"/>
<feature type="compositionally biased region" description="Acidic residues" evidence="1">
    <location>
        <begin position="42"/>
        <end position="69"/>
    </location>
</feature>
<evidence type="ECO:0000313" key="2">
    <source>
        <dbReference type="EnsemblMetazoa" id="AMEC015310-PA"/>
    </source>
</evidence>
<evidence type="ECO:0000256" key="1">
    <source>
        <dbReference type="SAM" id="MobiDB-lite"/>
    </source>
</evidence>
<protein>
    <submittedName>
        <fullName evidence="2">Uncharacterized protein</fullName>
    </submittedName>
</protein>
<dbReference type="AlphaFoldDB" id="A0A182U7H6"/>
<sequence>MSLILVLRLKHRLPQQTLLLLQCVLHLLGQLQLRDGEAGSDPADDDVADAETEVDDAHDTDEDEPDEESVAVPPIALAAGRFSSFASMEMLPPAGATPVGCAASGAAPSSCSALVVDVVVDEEPLLIFKIILGESVPSGIPAAALFVGEWPVLLASGRWRSTGLLAASSCGFGIGFRVTLGVDKISVSWPRGLASVLIVTFGITIGLCESSHEGGVESPSSDISSERSVACTVSGISSAFVWGGGGRIGLMLSLVTTVAPPAAADEVGDPASAVLAECPAGLVSCCCCWCGAEEGTLIVILSAVDGEVVTATDVGADEHDEMGDDSRELILVSLELLLSSPDCFAGGRIGLIVSFGTVGGNSAVPALLLPSAEQFWVVSFGGIGLIVSFGIELELINSETAGAPPAPTEWCCSCSPEQPTTEGSSLGEKLLLVEDTIETSLVSATVPRPVVLIVSFGSFGGSGSGLMVTLTPSKLVSTGEDPRVADVLQFAPADRELLIAVVVPSCWFVFMCNFGIGPPGTPASTPSVASFTRKLL</sequence>
<accession>A0A182U7H6</accession>
<reference evidence="3" key="1">
    <citation type="submission" date="2014-01" db="EMBL/GenBank/DDBJ databases">
        <title>The Genome Sequence of Anopheles melas CM1001059_A (V2).</title>
        <authorList>
            <consortium name="The Broad Institute Genomics Platform"/>
            <person name="Neafsey D.E."/>
            <person name="Besansky N."/>
            <person name="Howell P."/>
            <person name="Walton C."/>
            <person name="Young S.K."/>
            <person name="Zeng Q."/>
            <person name="Gargeya S."/>
            <person name="Fitzgerald M."/>
            <person name="Haas B."/>
            <person name="Abouelleil A."/>
            <person name="Allen A.W."/>
            <person name="Alvarado L."/>
            <person name="Arachchi H.M."/>
            <person name="Berlin A.M."/>
            <person name="Chapman S.B."/>
            <person name="Gainer-Dewar J."/>
            <person name="Goldberg J."/>
            <person name="Griggs A."/>
            <person name="Gujja S."/>
            <person name="Hansen M."/>
            <person name="Howarth C."/>
            <person name="Imamovic A."/>
            <person name="Ireland A."/>
            <person name="Larimer J."/>
            <person name="McCowan C."/>
            <person name="Murphy C."/>
            <person name="Pearson M."/>
            <person name="Poon T.W."/>
            <person name="Priest M."/>
            <person name="Roberts A."/>
            <person name="Saif S."/>
            <person name="Shea T."/>
            <person name="Sisk P."/>
            <person name="Sykes S."/>
            <person name="Wortman J."/>
            <person name="Nusbaum C."/>
            <person name="Birren B."/>
        </authorList>
    </citation>
    <scope>NUCLEOTIDE SEQUENCE [LARGE SCALE GENOMIC DNA]</scope>
    <source>
        <strain evidence="3">CM1001059</strain>
    </source>
</reference>
<evidence type="ECO:0000313" key="3">
    <source>
        <dbReference type="Proteomes" id="UP000075902"/>
    </source>
</evidence>
<organism evidence="2 3">
    <name type="scientific">Anopheles melas</name>
    <dbReference type="NCBI Taxonomy" id="34690"/>
    <lineage>
        <taxon>Eukaryota</taxon>
        <taxon>Metazoa</taxon>
        <taxon>Ecdysozoa</taxon>
        <taxon>Arthropoda</taxon>
        <taxon>Hexapoda</taxon>
        <taxon>Insecta</taxon>
        <taxon>Pterygota</taxon>
        <taxon>Neoptera</taxon>
        <taxon>Endopterygota</taxon>
        <taxon>Diptera</taxon>
        <taxon>Nematocera</taxon>
        <taxon>Culicoidea</taxon>
        <taxon>Culicidae</taxon>
        <taxon>Anophelinae</taxon>
        <taxon>Anopheles</taxon>
    </lineage>
</organism>
<dbReference type="VEuPathDB" id="VectorBase:AMEC015310"/>